<feature type="binding site" evidence="10">
    <location>
        <position position="403"/>
    </location>
    <ligand>
        <name>Ca(2+)</name>
        <dbReference type="ChEBI" id="CHEBI:29108"/>
    </ligand>
</feature>
<dbReference type="Pfam" id="PF00168">
    <property type="entry name" value="C2"/>
    <property type="match status" value="1"/>
</dbReference>
<dbReference type="Gene3D" id="1.10.238.10">
    <property type="entry name" value="EF-hand"/>
    <property type="match status" value="1"/>
</dbReference>
<dbReference type="GO" id="GO:0046488">
    <property type="term" value="P:phosphatidylinositol metabolic process"/>
    <property type="evidence" value="ECO:0007669"/>
    <property type="project" value="TreeGrafter"/>
</dbReference>
<dbReference type="SUPFAM" id="SSF49562">
    <property type="entry name" value="C2 domain (Calcium/lipid-binding domain, CaLB)"/>
    <property type="match status" value="1"/>
</dbReference>
<evidence type="ECO:0000256" key="4">
    <source>
        <dbReference type="ARBA" id="ARBA00022801"/>
    </source>
</evidence>
<dbReference type="Gene3D" id="2.30.29.240">
    <property type="match status" value="1"/>
</dbReference>
<gene>
    <name evidence="15" type="primary">Plcb1</name>
    <name evidence="15" type="ORF">FJT64_009008</name>
</gene>
<dbReference type="Pfam" id="PF22631">
    <property type="entry name" value="PLCB1-4-like_EFh"/>
    <property type="match status" value="1"/>
</dbReference>
<comment type="cofactor">
    <cofactor evidence="10">
        <name>Ca(2+)</name>
        <dbReference type="ChEBI" id="CHEBI:29108"/>
    </cofactor>
    <text evidence="10">Binds 1 Ca(2+) ion per subunit.</text>
</comment>
<dbReference type="InterPro" id="IPR037862">
    <property type="entry name" value="PLC-beta_PH"/>
</dbReference>
<feature type="binding site" evidence="10">
    <location>
        <position position="338"/>
    </location>
    <ligand>
        <name>Ca(2+)</name>
        <dbReference type="ChEBI" id="CHEBI:29108"/>
    </ligand>
</feature>
<feature type="compositionally biased region" description="Basic and acidic residues" evidence="12">
    <location>
        <begin position="1226"/>
        <end position="1262"/>
    </location>
</feature>
<dbReference type="PROSITE" id="PS50004">
    <property type="entry name" value="C2"/>
    <property type="match status" value="1"/>
</dbReference>
<evidence type="ECO:0000256" key="2">
    <source>
        <dbReference type="ARBA" id="ARBA00004496"/>
    </source>
</evidence>
<dbReference type="CDD" id="cd08591">
    <property type="entry name" value="PI-PLCc_beta"/>
    <property type="match status" value="1"/>
</dbReference>
<evidence type="ECO:0000256" key="5">
    <source>
        <dbReference type="ARBA" id="ARBA00022963"/>
    </source>
</evidence>
<evidence type="ECO:0000256" key="8">
    <source>
        <dbReference type="PIRNR" id="PIRNR000956"/>
    </source>
</evidence>
<dbReference type="FunFam" id="3.20.20.190:FF:000084">
    <property type="match status" value="1"/>
</dbReference>
<dbReference type="Proteomes" id="UP000440578">
    <property type="component" value="Unassembled WGS sequence"/>
</dbReference>
<feature type="region of interest" description="Disordered" evidence="12">
    <location>
        <begin position="937"/>
        <end position="970"/>
    </location>
</feature>
<dbReference type="Gene3D" id="3.20.20.190">
    <property type="entry name" value="Phosphatidylinositol (PI) phosphodiesterase"/>
    <property type="match status" value="1"/>
</dbReference>
<feature type="compositionally biased region" description="Basic and acidic residues" evidence="12">
    <location>
        <begin position="942"/>
        <end position="957"/>
    </location>
</feature>
<dbReference type="InterPro" id="IPR035892">
    <property type="entry name" value="C2_domain_sf"/>
</dbReference>
<comment type="caution">
    <text evidence="15">The sequence shown here is derived from an EMBL/GenBank/DDBJ whole genome shotgun (WGS) entry which is preliminary data.</text>
</comment>
<dbReference type="EMBL" id="VIIS01001773">
    <property type="protein sequence ID" value="KAF0293111.1"/>
    <property type="molecule type" value="Genomic_DNA"/>
</dbReference>
<feature type="active site" evidence="9">
    <location>
        <position position="337"/>
    </location>
</feature>
<dbReference type="Pfam" id="PF00387">
    <property type="entry name" value="PI-PLC-Y"/>
    <property type="match status" value="1"/>
</dbReference>
<dbReference type="Pfam" id="PF17787">
    <property type="entry name" value="PH_14"/>
    <property type="match status" value="1"/>
</dbReference>
<sequence>MAGYRPAVHVVQLRPAVVPEELQRGDKFIRWDEDSATGVPVTLKVDPNGFYLYIVDQNKEVELLDIMTIRDTRTGRFAKTPKDQKVREVVTMGSTGNLEDKTVTVCYGPDVVNLTFVNFCCLKPETAKLWCDELLKMAYNLLSLHASVASLLQKAHTRIWLDVDKYGRIPVKNIVKSFASNKEDRKRVEKALESSGLPCVKSDTIEQDKFTMKHFLAFYMHLTGRREIEKIFDELCGGGGRKKGQMTVPQVVEFLNHEQRDPRLNEILYPYADAQKAREIIAQYEPNRANVQKGLLSVEGFMAYLMSDDNAVVAPEKFDLSDDMDQPLSHYFINSSHNTYLTGHQFTGKSSVEIYRQCLLTGCRCVELDFWNGRTEEPDSDVIEAIAESAFKTSEWPVILSFENHCNPKQQAKIAQYCRDSFGDLLLDCPLENYPLEAGSPLPPPTALRRKILIKNKKKHHKQKLVTKQTSDTTFHLPLESGSPQEQVQGNGDVSRPAPPPLEKQPSQADDEDSDDAGSSSSDSDEDSLSPEERRLRENTQKDSGTAGKESEAGAEISALVNYVQPGHFHSFAEAERRNRSYEMSSMVETQATTLLKAFPVDFVNYNKRQLSRVYPKGTRLESSNFMPQVYWNAGCQLVALNFQTLDLAMQLNMGIFEYNNRSGYLLKPDIMRRPDRRFDPFAESTVDGIIAGTVSVKVISGQFLSEKRVNVWVEVDMYGLPADTVRRRFKTRVIQNNAINPVWDDETFVFKKVVLPELAVLRVAAYEESGRLLGHRVLPVVGLRPGYRHISLRNESGQPQGLSTLFVKVTVGDYVPDGLSDFAEALANPIKYREKRAQQLRVLTDEPDGEGLLDDDPENASLPTPARPPPTEEPGVGDGDGGVRDGPDAQSPGQPPPARGPAAAPGQTNSDPSASSAGLLGVFPLVFWQRFLQSRGYQPSRPDHRQPTSERMEPLRPQHSQPNSVEEPAIPDCLLNAVPLDKLWEDKLVRERRQELDKKLESMRKKFARERLRPQDAPGPATTEKKNSFSRTHSKLVKKFSNSNKVEGLSLVAPDPADQEAVKTFCRQVAAAERELTERYIDMIHDALDKVVRSAQAQQLKKLEVYYDQKVAESKKKIESELKDASKRLDRKSVSKDERSRLRREMSQVIVRDGVQHRERLNEQVQQAKQALSQQHNQVQQAKQALSQQHNQVSVPTDSTGQCITDLRQAKQALSQQHNQVRQQALDRRQSWRQRLDAEQTARTDQLRTEWLDSRPETNAA</sequence>
<dbReference type="InterPro" id="IPR001711">
    <property type="entry name" value="PLipase_C_Pinositol-sp_Y"/>
</dbReference>
<accession>A0A6A4VUN5</accession>
<name>A0A6A4VUN5_AMPAM</name>
<dbReference type="SUPFAM" id="SSF50729">
    <property type="entry name" value="PH domain-like"/>
    <property type="match status" value="1"/>
</dbReference>
<dbReference type="Pfam" id="PF00388">
    <property type="entry name" value="PI-PLC-X"/>
    <property type="match status" value="1"/>
</dbReference>
<organism evidence="15 16">
    <name type="scientific">Amphibalanus amphitrite</name>
    <name type="common">Striped barnacle</name>
    <name type="synonym">Balanus amphitrite</name>
    <dbReference type="NCBI Taxonomy" id="1232801"/>
    <lineage>
        <taxon>Eukaryota</taxon>
        <taxon>Metazoa</taxon>
        <taxon>Ecdysozoa</taxon>
        <taxon>Arthropoda</taxon>
        <taxon>Crustacea</taxon>
        <taxon>Multicrustacea</taxon>
        <taxon>Cirripedia</taxon>
        <taxon>Thoracica</taxon>
        <taxon>Thoracicalcarea</taxon>
        <taxon>Balanomorpha</taxon>
        <taxon>Balanoidea</taxon>
        <taxon>Balanidae</taxon>
        <taxon>Amphibalaninae</taxon>
        <taxon>Amphibalanus</taxon>
    </lineage>
</organism>
<feature type="region of interest" description="Disordered" evidence="12">
    <location>
        <begin position="1010"/>
        <end position="1034"/>
    </location>
</feature>
<dbReference type="InterPro" id="IPR053945">
    <property type="entry name" value="PLCB1-4-like_EFh"/>
</dbReference>
<feature type="domain" description="PI-PLC Y-box" evidence="14">
    <location>
        <begin position="557"/>
        <end position="673"/>
    </location>
</feature>
<evidence type="ECO:0000256" key="1">
    <source>
        <dbReference type="ARBA" id="ARBA00001195"/>
    </source>
</evidence>
<feature type="compositionally biased region" description="Acidic residues" evidence="12">
    <location>
        <begin position="846"/>
        <end position="859"/>
    </location>
</feature>
<feature type="compositionally biased region" description="Polar residues" evidence="12">
    <location>
        <begin position="1215"/>
        <end position="1224"/>
    </location>
</feature>
<keyword evidence="3" id="KW-0963">Cytoplasm</keyword>
<dbReference type="FunFam" id="2.60.40.150:FF:000008">
    <property type="entry name" value="1-phosphatidylinositol 4,5-bisphosphate phosphodiesterase"/>
    <property type="match status" value="1"/>
</dbReference>
<evidence type="ECO:0000256" key="3">
    <source>
        <dbReference type="ARBA" id="ARBA00022490"/>
    </source>
</evidence>
<dbReference type="PANTHER" id="PTHR10336">
    <property type="entry name" value="PHOSPHOINOSITIDE-SPECIFIC PHOSPHOLIPASE C FAMILY PROTEIN"/>
    <property type="match status" value="1"/>
</dbReference>
<dbReference type="GO" id="GO:0005737">
    <property type="term" value="C:cytoplasm"/>
    <property type="evidence" value="ECO:0007669"/>
    <property type="project" value="UniProtKB-SubCell"/>
</dbReference>
<dbReference type="InterPro" id="IPR000008">
    <property type="entry name" value="C2_dom"/>
</dbReference>
<comment type="subcellular location">
    <subcellularLocation>
        <location evidence="2">Cytoplasm</location>
    </subcellularLocation>
</comment>
<keyword evidence="7 8" id="KW-0807">Transducer</keyword>
<dbReference type="GO" id="GO:0007186">
    <property type="term" value="P:G protein-coupled receptor signaling pathway"/>
    <property type="evidence" value="ECO:0007669"/>
    <property type="project" value="TreeGrafter"/>
</dbReference>
<dbReference type="Gene3D" id="1.20.1230.10">
    <property type="entry name" value="Phospholipase C beta, distal C-terminal domain"/>
    <property type="match status" value="1"/>
</dbReference>
<dbReference type="GO" id="GO:0051209">
    <property type="term" value="P:release of sequestered calcium ion into cytosol"/>
    <property type="evidence" value="ECO:0007669"/>
    <property type="project" value="TreeGrafter"/>
</dbReference>
<evidence type="ECO:0000256" key="12">
    <source>
        <dbReference type="SAM" id="MobiDB-lite"/>
    </source>
</evidence>
<dbReference type="OrthoDB" id="269822at2759"/>
<evidence type="ECO:0000256" key="6">
    <source>
        <dbReference type="ARBA" id="ARBA00023098"/>
    </source>
</evidence>
<feature type="binding site" evidence="10">
    <location>
        <position position="369"/>
    </location>
    <ligand>
        <name>Ca(2+)</name>
        <dbReference type="ChEBI" id="CHEBI:29108"/>
    </ligand>
</feature>
<keyword evidence="10" id="KW-0106">Calcium</keyword>
<feature type="binding site" evidence="10">
    <location>
        <position position="367"/>
    </location>
    <ligand>
        <name>Ca(2+)</name>
        <dbReference type="ChEBI" id="CHEBI:29108"/>
    </ligand>
</feature>
<dbReference type="InterPro" id="IPR000909">
    <property type="entry name" value="PLipase_C_PInositol-sp_X_dom"/>
</dbReference>
<dbReference type="EC" id="3.1.4.11" evidence="8"/>
<dbReference type="InterPro" id="IPR001192">
    <property type="entry name" value="PI-PLC_fam"/>
</dbReference>
<keyword evidence="10" id="KW-0479">Metal-binding</keyword>
<feature type="region of interest" description="Disordered" evidence="12">
    <location>
        <begin position="1215"/>
        <end position="1262"/>
    </location>
</feature>
<dbReference type="PROSITE" id="PS50007">
    <property type="entry name" value="PIPLC_X_DOMAIN"/>
    <property type="match status" value="1"/>
</dbReference>
<dbReference type="InterPro" id="IPR016280">
    <property type="entry name" value="PLC-beta"/>
</dbReference>
<comment type="function">
    <text evidence="8">The production of the second messenger molecules diacylglycerol (DAG) and inositol 1,4,5-trisphosphate (IP3) is mediated by activated phosphatidylinositol-specific phospholipase C enzymes.</text>
</comment>
<dbReference type="InterPro" id="IPR017946">
    <property type="entry name" value="PLC-like_Pdiesterase_TIM-brl"/>
</dbReference>
<dbReference type="GO" id="GO:0016042">
    <property type="term" value="P:lipid catabolic process"/>
    <property type="evidence" value="ECO:0007669"/>
    <property type="project" value="UniProtKB-KW"/>
</dbReference>
<protein>
    <recommendedName>
        <fullName evidence="8">1-phosphatidylinositol 4,5-bisphosphate phosphodiesterase</fullName>
        <ecNumber evidence="8">3.1.4.11</ecNumber>
    </recommendedName>
</protein>
<keyword evidence="5 8" id="KW-0442">Lipid degradation</keyword>
<dbReference type="SUPFAM" id="SSF51695">
    <property type="entry name" value="PLC-like phosphodiesterases"/>
    <property type="match status" value="1"/>
</dbReference>
<dbReference type="GO" id="GO:0005509">
    <property type="term" value="F:calcium ion binding"/>
    <property type="evidence" value="ECO:0007669"/>
    <property type="project" value="UniProtKB-UniRule"/>
</dbReference>
<dbReference type="SMART" id="SM00149">
    <property type="entry name" value="PLCYc"/>
    <property type="match status" value="1"/>
</dbReference>
<comment type="catalytic activity">
    <reaction evidence="1 8 11">
        <text>a 1,2-diacyl-sn-glycero-3-phospho-(1D-myo-inositol-4,5-bisphosphate) + H2O = 1D-myo-inositol 1,4,5-trisphosphate + a 1,2-diacyl-sn-glycerol + H(+)</text>
        <dbReference type="Rhea" id="RHEA:33179"/>
        <dbReference type="ChEBI" id="CHEBI:15377"/>
        <dbReference type="ChEBI" id="CHEBI:15378"/>
        <dbReference type="ChEBI" id="CHEBI:17815"/>
        <dbReference type="ChEBI" id="CHEBI:58456"/>
        <dbReference type="ChEBI" id="CHEBI:203600"/>
        <dbReference type="EC" id="3.1.4.11"/>
    </reaction>
</comment>
<dbReference type="PROSITE" id="PS50008">
    <property type="entry name" value="PIPLC_Y_DOMAIN"/>
    <property type="match status" value="1"/>
</dbReference>
<dbReference type="CDD" id="cd00275">
    <property type="entry name" value="C2_PLC_like"/>
    <property type="match status" value="1"/>
</dbReference>
<feature type="region of interest" description="Disordered" evidence="12">
    <location>
        <begin position="846"/>
        <end position="917"/>
    </location>
</feature>
<dbReference type="SMART" id="SM00239">
    <property type="entry name" value="C2"/>
    <property type="match status" value="1"/>
</dbReference>
<keyword evidence="6 8" id="KW-0443">Lipid metabolism</keyword>
<dbReference type="CDD" id="cd13361">
    <property type="entry name" value="PH_PLC_beta"/>
    <property type="match status" value="1"/>
</dbReference>
<evidence type="ECO:0000259" key="14">
    <source>
        <dbReference type="PROSITE" id="PS50008"/>
    </source>
</evidence>
<dbReference type="AlphaFoldDB" id="A0A6A4VUN5"/>
<dbReference type="Gene3D" id="2.60.40.150">
    <property type="entry name" value="C2 domain"/>
    <property type="match status" value="1"/>
</dbReference>
<dbReference type="PRINTS" id="PR00390">
    <property type="entry name" value="PHPHLIPASEC"/>
</dbReference>
<keyword evidence="16" id="KW-1185">Reference proteome</keyword>
<dbReference type="SUPFAM" id="SSF69989">
    <property type="entry name" value="C-terminal domain of PLC-beta"/>
    <property type="match status" value="1"/>
</dbReference>
<evidence type="ECO:0000256" key="7">
    <source>
        <dbReference type="ARBA" id="ARBA00023224"/>
    </source>
</evidence>
<dbReference type="InterPro" id="IPR011992">
    <property type="entry name" value="EF-hand-dom_pair"/>
</dbReference>
<reference evidence="15 16" key="1">
    <citation type="submission" date="2019-07" db="EMBL/GenBank/DDBJ databases">
        <title>Draft genome assembly of a fouling barnacle, Amphibalanus amphitrite (Darwin, 1854): The first reference genome for Thecostraca.</title>
        <authorList>
            <person name="Kim W."/>
        </authorList>
    </citation>
    <scope>NUCLEOTIDE SEQUENCE [LARGE SCALE GENOMIC DNA]</scope>
    <source>
        <strain evidence="15">SNU_AA5</strain>
        <tissue evidence="15">Soma without cirri and trophi</tissue>
    </source>
</reference>
<dbReference type="InterPro" id="IPR042531">
    <property type="entry name" value="PLC-beta_C_sf"/>
</dbReference>
<dbReference type="SMART" id="SM00148">
    <property type="entry name" value="PLCXc"/>
    <property type="match status" value="1"/>
</dbReference>
<dbReference type="SUPFAM" id="SSF47473">
    <property type="entry name" value="EF-hand"/>
    <property type="match status" value="1"/>
</dbReference>
<evidence type="ECO:0000259" key="13">
    <source>
        <dbReference type="PROSITE" id="PS50004"/>
    </source>
</evidence>
<feature type="compositionally biased region" description="Basic and acidic residues" evidence="12">
    <location>
        <begin position="531"/>
        <end position="541"/>
    </location>
</feature>
<feature type="domain" description="C2" evidence="13">
    <location>
        <begin position="673"/>
        <end position="803"/>
    </location>
</feature>
<proteinExistence type="predicted"/>
<evidence type="ECO:0000313" key="16">
    <source>
        <dbReference type="Proteomes" id="UP000440578"/>
    </source>
</evidence>
<evidence type="ECO:0000256" key="10">
    <source>
        <dbReference type="PIRSR" id="PIRSR000956-2"/>
    </source>
</evidence>
<feature type="compositionally biased region" description="Polar residues" evidence="12">
    <location>
        <begin position="482"/>
        <end position="492"/>
    </location>
</feature>
<evidence type="ECO:0000313" key="15">
    <source>
        <dbReference type="EMBL" id="KAF0293111.1"/>
    </source>
</evidence>
<feature type="region of interest" description="Disordered" evidence="12">
    <location>
        <begin position="457"/>
        <end position="552"/>
    </location>
</feature>
<dbReference type="GO" id="GO:0048015">
    <property type="term" value="P:phosphatidylinositol-mediated signaling"/>
    <property type="evidence" value="ECO:0007669"/>
    <property type="project" value="TreeGrafter"/>
</dbReference>
<dbReference type="PANTHER" id="PTHR10336:SF149">
    <property type="entry name" value="1-PHOSPHATIDYLINOSITOL 4,5-BISPHOSPHATE PHOSPHODIESTERASE CLASSES I AND II"/>
    <property type="match status" value="1"/>
</dbReference>
<dbReference type="GO" id="GO:0004435">
    <property type="term" value="F:phosphatidylinositol-4,5-bisphosphate phospholipase C activity"/>
    <property type="evidence" value="ECO:0007669"/>
    <property type="project" value="UniProtKB-UniRule"/>
</dbReference>
<keyword evidence="4 8" id="KW-0378">Hydrolase</keyword>
<dbReference type="PIRSF" id="PIRSF000956">
    <property type="entry name" value="PLC-beta"/>
    <property type="match status" value="1"/>
</dbReference>
<evidence type="ECO:0000256" key="11">
    <source>
        <dbReference type="RuleBase" id="RU361133"/>
    </source>
</evidence>
<dbReference type="FunFam" id="1.10.238.10:FF:000005">
    <property type="entry name" value="Phosphoinositide phospholipase C"/>
    <property type="match status" value="1"/>
</dbReference>
<evidence type="ECO:0000256" key="9">
    <source>
        <dbReference type="PIRSR" id="PIRSR000956-1"/>
    </source>
</evidence>